<evidence type="ECO:0000256" key="4">
    <source>
        <dbReference type="ARBA" id="ARBA00011718"/>
    </source>
</evidence>
<feature type="transmembrane region" description="Helical" evidence="14">
    <location>
        <begin position="16"/>
        <end position="36"/>
    </location>
</feature>
<dbReference type="Proteomes" id="UP000672602">
    <property type="component" value="Unassembled WGS sequence"/>
</dbReference>
<comment type="caution">
    <text evidence="15">The sequence shown here is derived from an EMBL/GenBank/DDBJ whole genome shotgun (WGS) entry which is preliminary data.</text>
</comment>
<keyword evidence="12 14" id="KW-0472">Membrane</keyword>
<dbReference type="GO" id="GO:0005886">
    <property type="term" value="C:plasma membrane"/>
    <property type="evidence" value="ECO:0007669"/>
    <property type="project" value="UniProtKB-SubCell"/>
</dbReference>
<keyword evidence="10 14" id="KW-1133">Transmembrane helix</keyword>
<evidence type="ECO:0000256" key="2">
    <source>
        <dbReference type="ARBA" id="ARBA00004162"/>
    </source>
</evidence>
<dbReference type="RefSeq" id="WP_210680605.1">
    <property type="nucleotide sequence ID" value="NZ_JAGMWN010000001.1"/>
</dbReference>
<evidence type="ECO:0000313" key="16">
    <source>
        <dbReference type="Proteomes" id="UP000672602"/>
    </source>
</evidence>
<dbReference type="PANTHER" id="PTHR33909">
    <property type="entry name" value="SEC TRANSLOCON ACCESSORY COMPLEX SUBUNIT YAJC"/>
    <property type="match status" value="1"/>
</dbReference>
<comment type="subcellular location">
    <subcellularLocation>
        <location evidence="2">Cell membrane</location>
        <topology evidence="2">Single-pass membrane protein</topology>
    </subcellularLocation>
</comment>
<keyword evidence="7" id="KW-1003">Cell membrane</keyword>
<name>A0A8J7V2R9_9PROT</name>
<accession>A0A8J7V2R9</accession>
<evidence type="ECO:0000256" key="8">
    <source>
        <dbReference type="ARBA" id="ARBA00022692"/>
    </source>
</evidence>
<evidence type="ECO:0000256" key="1">
    <source>
        <dbReference type="ARBA" id="ARBA00002061"/>
    </source>
</evidence>
<reference evidence="15" key="1">
    <citation type="submission" date="2021-04" db="EMBL/GenBank/DDBJ databases">
        <authorList>
            <person name="Zhang D.-C."/>
        </authorList>
    </citation>
    <scope>NUCLEOTIDE SEQUENCE</scope>
    <source>
        <strain evidence="15">CGMCC 1.15697</strain>
    </source>
</reference>
<dbReference type="PANTHER" id="PTHR33909:SF1">
    <property type="entry name" value="SEC TRANSLOCON ACCESSORY COMPLEX SUBUNIT YAJC"/>
    <property type="match status" value="1"/>
</dbReference>
<proteinExistence type="inferred from homology"/>
<comment type="subunit">
    <text evidence="4">Part of the SecDF-YidC-YajC translocase complex. The SecDF-YidC-YajC translocase forms a supercomplex with SecYEG, called the holo-translocon (HTL).</text>
</comment>
<dbReference type="InterPro" id="IPR003849">
    <property type="entry name" value="Preprotein_translocase_YajC"/>
</dbReference>
<protein>
    <recommendedName>
        <fullName evidence="5">Sec translocon accessory complex subunit YajC</fullName>
    </recommendedName>
</protein>
<comment type="similarity">
    <text evidence="3">Belongs to the YajC family.</text>
</comment>
<gene>
    <name evidence="15" type="primary">yajC</name>
    <name evidence="15" type="ORF">KAJ83_03475</name>
</gene>
<keyword evidence="6" id="KW-0813">Transport</keyword>
<evidence type="ECO:0000256" key="10">
    <source>
        <dbReference type="ARBA" id="ARBA00022989"/>
    </source>
</evidence>
<dbReference type="Pfam" id="PF02699">
    <property type="entry name" value="YajC"/>
    <property type="match status" value="1"/>
</dbReference>
<evidence type="ECO:0000256" key="3">
    <source>
        <dbReference type="ARBA" id="ARBA00006742"/>
    </source>
</evidence>
<evidence type="ECO:0000256" key="7">
    <source>
        <dbReference type="ARBA" id="ARBA00022475"/>
    </source>
</evidence>
<dbReference type="SMART" id="SM01323">
    <property type="entry name" value="YajC"/>
    <property type="match status" value="1"/>
</dbReference>
<evidence type="ECO:0000256" key="9">
    <source>
        <dbReference type="ARBA" id="ARBA00022927"/>
    </source>
</evidence>
<dbReference type="AlphaFoldDB" id="A0A8J7V2R9"/>
<dbReference type="PRINTS" id="PR01853">
    <property type="entry name" value="YAJCTRNLCASE"/>
</dbReference>
<feature type="compositionally biased region" description="Basic and acidic residues" evidence="13">
    <location>
        <begin position="140"/>
        <end position="161"/>
    </location>
</feature>
<organism evidence="15 16">
    <name type="scientific">Marivibrio halodurans</name>
    <dbReference type="NCBI Taxonomy" id="2039722"/>
    <lineage>
        <taxon>Bacteria</taxon>
        <taxon>Pseudomonadati</taxon>
        <taxon>Pseudomonadota</taxon>
        <taxon>Alphaproteobacteria</taxon>
        <taxon>Rhodospirillales</taxon>
        <taxon>Rhodospirillaceae</taxon>
        <taxon>Marivibrio</taxon>
    </lineage>
</organism>
<evidence type="ECO:0000256" key="13">
    <source>
        <dbReference type="SAM" id="MobiDB-lite"/>
    </source>
</evidence>
<keyword evidence="16" id="KW-1185">Reference proteome</keyword>
<keyword evidence="11" id="KW-0811">Translocation</keyword>
<sequence length="161" mass="16811">MLISTAWAQSGGADGGGALVGFLPLILIFVIFYFLLIRPQQKRQKQHQQKLQAIRRGDKILTGGGVFGTVSKVIDETELQVEIADGVKVRVSRAMVADVINKTEPAKGGAAAANDATEKKGGLLGGLLGGQKAAASPAPADKDGDNKGDAEQDDTKKGDEK</sequence>
<evidence type="ECO:0000256" key="14">
    <source>
        <dbReference type="SAM" id="Phobius"/>
    </source>
</evidence>
<dbReference type="EMBL" id="JAGMWN010000001">
    <property type="protein sequence ID" value="MBP5856054.1"/>
    <property type="molecule type" value="Genomic_DNA"/>
</dbReference>
<feature type="region of interest" description="Disordered" evidence="13">
    <location>
        <begin position="123"/>
        <end position="161"/>
    </location>
</feature>
<feature type="compositionally biased region" description="Low complexity" evidence="13">
    <location>
        <begin position="130"/>
        <end position="139"/>
    </location>
</feature>
<keyword evidence="8 14" id="KW-0812">Transmembrane</keyword>
<evidence type="ECO:0000256" key="11">
    <source>
        <dbReference type="ARBA" id="ARBA00023010"/>
    </source>
</evidence>
<dbReference type="GO" id="GO:0015031">
    <property type="term" value="P:protein transport"/>
    <property type="evidence" value="ECO:0007669"/>
    <property type="project" value="UniProtKB-KW"/>
</dbReference>
<evidence type="ECO:0000256" key="12">
    <source>
        <dbReference type="ARBA" id="ARBA00023136"/>
    </source>
</evidence>
<keyword evidence="9" id="KW-0653">Protein transport</keyword>
<evidence type="ECO:0000313" key="15">
    <source>
        <dbReference type="EMBL" id="MBP5856054.1"/>
    </source>
</evidence>
<evidence type="ECO:0000256" key="5">
    <source>
        <dbReference type="ARBA" id="ARBA00014962"/>
    </source>
</evidence>
<evidence type="ECO:0000256" key="6">
    <source>
        <dbReference type="ARBA" id="ARBA00022448"/>
    </source>
</evidence>
<dbReference type="NCBIfam" id="TIGR00739">
    <property type="entry name" value="yajC"/>
    <property type="match status" value="1"/>
</dbReference>
<comment type="function">
    <text evidence="1">The SecYEG-SecDF-YajC-YidC holo-translocon (HTL) protein secretase/insertase is a supercomplex required for protein secretion, insertion of proteins into membranes, and assembly of membrane protein complexes. While the SecYEG complex is essential for assembly of a number of proteins and complexes, the SecDF-YajC-YidC subcomplex facilitates these functions.</text>
</comment>